<feature type="signal peptide" evidence="4">
    <location>
        <begin position="1"/>
        <end position="23"/>
    </location>
</feature>
<dbReference type="InterPro" id="IPR056585">
    <property type="entry name" value="Leprecan_dom"/>
</dbReference>
<comment type="similarity">
    <text evidence="1">Belongs to the leprecan family.</text>
</comment>
<dbReference type="EMBL" id="QCYY01002133">
    <property type="protein sequence ID" value="ROT72577.1"/>
    <property type="molecule type" value="Genomic_DNA"/>
</dbReference>
<dbReference type="AlphaFoldDB" id="A0A423T7Z1"/>
<accession>A0A423T7Z1</accession>
<evidence type="ECO:0000259" key="5">
    <source>
        <dbReference type="Pfam" id="PF23557"/>
    </source>
</evidence>
<reference evidence="6 7" key="2">
    <citation type="submission" date="2019-01" db="EMBL/GenBank/DDBJ databases">
        <title>The decoding of complex shrimp genome reveals the adaptation for benthos swimmer, frequently molting mechanism and breeding impact on genome.</title>
        <authorList>
            <person name="Sun Y."/>
            <person name="Gao Y."/>
            <person name="Yu Y."/>
        </authorList>
    </citation>
    <scope>NUCLEOTIDE SEQUENCE [LARGE SCALE GENOMIC DNA]</scope>
    <source>
        <tissue evidence="6">Muscle</tissue>
    </source>
</reference>
<reference evidence="6 7" key="1">
    <citation type="submission" date="2018-04" db="EMBL/GenBank/DDBJ databases">
        <authorList>
            <person name="Zhang X."/>
            <person name="Yuan J."/>
            <person name="Li F."/>
            <person name="Xiang J."/>
        </authorList>
    </citation>
    <scope>NUCLEOTIDE SEQUENCE [LARGE SCALE GENOMIC DNA]</scope>
    <source>
        <tissue evidence="6">Muscle</tissue>
    </source>
</reference>
<dbReference type="GO" id="GO:0030199">
    <property type="term" value="P:collagen fibril organization"/>
    <property type="evidence" value="ECO:0007669"/>
    <property type="project" value="TreeGrafter"/>
</dbReference>
<dbReference type="STRING" id="6689.A0A423T7Z1"/>
<sequence>MTGTHFFVPLVISLLCLWENVGTTPENPHLSYDFLYKEGIDKYTENNWEKCVENLEDALSDWHWWRENMAKCREDCHNETGNTSLLSEKLQETDRFYEKTVRTTLCIVKCKKTVFGSRMDRVVDGNVEEDFDMRKPYDYLQLCYFKLDKMKEAADAAATVLVAQPEHEVMQSNLRFYISEGGVDIANVVNRELQEYGSEYLKGTEAYNNEDYAKTIEHMEKSLELYYKTDQECRRLCENSIEQKILEDFVMTVANQYTYTIRCKRRCNRAHGNLLGETIQNFLASYFNYLQFAYYQENNIEKACEAVASSLLLDPEDPIQQRNKQYYLSNEEVTEDMFIPRESAVAYKQRMDYERDLIEFIELNFVFIDDDVLEDIELEDDVTNIVTVSENESLSSNKSLLGESSDTSSIILDGSETLNEEL</sequence>
<gene>
    <name evidence="6" type="ORF">C7M84_009034</name>
</gene>
<dbReference type="Pfam" id="PF23557">
    <property type="entry name" value="TPR_leprecan"/>
    <property type="match status" value="1"/>
</dbReference>
<feature type="chain" id="PRO_5019241962" evidence="4">
    <location>
        <begin position="24"/>
        <end position="422"/>
    </location>
</feature>
<keyword evidence="3" id="KW-0325">Glycoprotein</keyword>
<evidence type="ECO:0000256" key="4">
    <source>
        <dbReference type="SAM" id="SignalP"/>
    </source>
</evidence>
<dbReference type="PANTHER" id="PTHR13986">
    <property type="entry name" value="PROTEIN LYSINE HYDROXYLATION COMPLEX COMPONENT"/>
    <property type="match status" value="1"/>
</dbReference>
<evidence type="ECO:0000313" key="6">
    <source>
        <dbReference type="EMBL" id="ROT72577.1"/>
    </source>
</evidence>
<dbReference type="PANTHER" id="PTHR13986:SF8">
    <property type="entry name" value="PROLYL 3-HYDROXYLASE 1-LIKE PROTEIN"/>
    <property type="match status" value="1"/>
</dbReference>
<dbReference type="Proteomes" id="UP000283509">
    <property type="component" value="Unassembled WGS sequence"/>
</dbReference>
<dbReference type="GO" id="GO:0005518">
    <property type="term" value="F:collagen binding"/>
    <property type="evidence" value="ECO:0007669"/>
    <property type="project" value="TreeGrafter"/>
</dbReference>
<evidence type="ECO:0000256" key="3">
    <source>
        <dbReference type="ARBA" id="ARBA00023180"/>
    </source>
</evidence>
<evidence type="ECO:0000313" key="7">
    <source>
        <dbReference type="Proteomes" id="UP000283509"/>
    </source>
</evidence>
<dbReference type="Gene3D" id="1.25.40.10">
    <property type="entry name" value="Tetratricopeptide repeat domain"/>
    <property type="match status" value="2"/>
</dbReference>
<comment type="caution">
    <text evidence="6">The sequence shown here is derived from an EMBL/GenBank/DDBJ whole genome shotgun (WGS) entry which is preliminary data.</text>
</comment>
<dbReference type="OrthoDB" id="8517835at2759"/>
<protein>
    <submittedName>
        <fullName evidence="6">Prolyl 3-hydroxylase 1</fullName>
    </submittedName>
</protein>
<feature type="domain" description="Leprecan-like alpha-helical" evidence="5">
    <location>
        <begin position="32"/>
        <end position="328"/>
    </location>
</feature>
<keyword evidence="7" id="KW-1185">Reference proteome</keyword>
<dbReference type="GO" id="GO:0005783">
    <property type="term" value="C:endoplasmic reticulum"/>
    <property type="evidence" value="ECO:0007669"/>
    <property type="project" value="TreeGrafter"/>
</dbReference>
<dbReference type="InterPro" id="IPR011990">
    <property type="entry name" value="TPR-like_helical_dom_sf"/>
</dbReference>
<evidence type="ECO:0000256" key="1">
    <source>
        <dbReference type="ARBA" id="ARBA00006487"/>
    </source>
</evidence>
<evidence type="ECO:0000256" key="2">
    <source>
        <dbReference type="ARBA" id="ARBA00022729"/>
    </source>
</evidence>
<keyword evidence="2 4" id="KW-0732">Signal</keyword>
<proteinExistence type="inferred from homology"/>
<name>A0A423T7Z1_PENVA</name>
<dbReference type="InterPro" id="IPR052284">
    <property type="entry name" value="Collagen_mod_leprecan"/>
</dbReference>
<organism evidence="6 7">
    <name type="scientific">Penaeus vannamei</name>
    <name type="common">Whiteleg shrimp</name>
    <name type="synonym">Litopenaeus vannamei</name>
    <dbReference type="NCBI Taxonomy" id="6689"/>
    <lineage>
        <taxon>Eukaryota</taxon>
        <taxon>Metazoa</taxon>
        <taxon>Ecdysozoa</taxon>
        <taxon>Arthropoda</taxon>
        <taxon>Crustacea</taxon>
        <taxon>Multicrustacea</taxon>
        <taxon>Malacostraca</taxon>
        <taxon>Eumalacostraca</taxon>
        <taxon>Eucarida</taxon>
        <taxon>Decapoda</taxon>
        <taxon>Dendrobranchiata</taxon>
        <taxon>Penaeoidea</taxon>
        <taxon>Penaeidae</taxon>
        <taxon>Penaeus</taxon>
    </lineage>
</organism>